<keyword evidence="6" id="KW-0539">Nucleus</keyword>
<dbReference type="InterPro" id="IPR013520">
    <property type="entry name" value="Ribonucl_H"/>
</dbReference>
<evidence type="ECO:0000256" key="2">
    <source>
        <dbReference type="ARBA" id="ARBA00006357"/>
    </source>
</evidence>
<keyword evidence="5" id="KW-0269">Exonuclease</keyword>
<dbReference type="AlphaFoldDB" id="A0A1M2VNN4"/>
<comment type="similarity">
    <text evidence="2">Belongs to the REXO1/REXO3 family.</text>
</comment>
<keyword evidence="10" id="KW-1185">Reference proteome</keyword>
<dbReference type="OMA" id="HKAGPPF"/>
<dbReference type="SUPFAM" id="SSF53098">
    <property type="entry name" value="Ribonuclease H-like"/>
    <property type="match status" value="1"/>
</dbReference>
<dbReference type="OrthoDB" id="206335at2759"/>
<dbReference type="CDD" id="cd06145">
    <property type="entry name" value="REX1_like"/>
    <property type="match status" value="1"/>
</dbReference>
<dbReference type="EMBL" id="MNAD01000968">
    <property type="protein sequence ID" value="OJT09197.1"/>
    <property type="molecule type" value="Genomic_DNA"/>
</dbReference>
<accession>A0A1M2VNN4</accession>
<keyword evidence="3" id="KW-0540">Nuclease</keyword>
<dbReference type="STRING" id="154538.A0A1M2VNN4"/>
<evidence type="ECO:0000313" key="10">
    <source>
        <dbReference type="Proteomes" id="UP000184267"/>
    </source>
</evidence>
<dbReference type="Proteomes" id="UP000184267">
    <property type="component" value="Unassembled WGS sequence"/>
</dbReference>
<feature type="region of interest" description="Disordered" evidence="7">
    <location>
        <begin position="1"/>
        <end position="63"/>
    </location>
</feature>
<feature type="compositionally biased region" description="Polar residues" evidence="7">
    <location>
        <begin position="1"/>
        <end position="10"/>
    </location>
</feature>
<proteinExistence type="inferred from homology"/>
<dbReference type="GO" id="GO:0010629">
    <property type="term" value="P:negative regulation of gene expression"/>
    <property type="evidence" value="ECO:0007669"/>
    <property type="project" value="UniProtKB-ARBA"/>
</dbReference>
<feature type="domain" description="Exonuclease" evidence="8">
    <location>
        <begin position="268"/>
        <end position="431"/>
    </location>
</feature>
<sequence>MKRSQASSPASHVDDSSHANKRLKMDPAAQDSTAQNEEGWTKVEKRKSKKQRKTESKQGATSPKFMYAKSEILKRRDAVGINDIRELVLHLAADAPPSSWVRVENPRTITKVVALLIPGLTPDILALPPLPTSATLNPNVPLAVPLPPAQPSEDASPSVPFISSTFTYACPTRAPGDQTRMHSVLNAFFQGPVTGEERKRRLTERLTSERAQEKSPMRYLLTKELMIENGYPMPSYLAETFEKPAGWVETKVTAVDDLLSTSPEETPRIYAMDCEMCMTEEGKQLARVCLIEYASGIVIYDQLVKPGKPVVDYLTRWSGITAEGLSKATATFEEVQAHILSVLSATPTPVLLGHSLESDLNALKICHPRCIDTAVIFHHPRGRPLKPGLAWLTKKWCGREIQNRGEGGHDPEEDARACVDLLRKKVDNGPGFGEFKVDMESIFERMSRARGGTVKSAVVDHGSPAAWHGQKATTCVACKSDDDVLNGLVDSIESHQFLFGRFTALADARGWITAKSTGDVPLDAVPATPTVDPSPAELRPVLSTLDSQLRQLYAALPARTALVLFTGHADPRRMSELNARKAAFEGALRMGKNVEELGPESRWTTADGRELEEEVEKAKRGLLFLGVKAG</sequence>
<dbReference type="InterPro" id="IPR047021">
    <property type="entry name" value="REXO1/3/4-like"/>
</dbReference>
<dbReference type="PANTHER" id="PTHR12801:SF115">
    <property type="entry name" value="FI18136P1-RELATED"/>
    <property type="match status" value="1"/>
</dbReference>
<reference evidence="9 10" key="1">
    <citation type="submission" date="2016-10" db="EMBL/GenBank/DDBJ databases">
        <title>Genome sequence of the basidiomycete white-rot fungus Trametes pubescens.</title>
        <authorList>
            <person name="Makela M.R."/>
            <person name="Granchi Z."/>
            <person name="Peng M."/>
            <person name="De Vries R.P."/>
            <person name="Grigoriev I."/>
            <person name="Riley R."/>
            <person name="Hilden K."/>
        </authorList>
    </citation>
    <scope>NUCLEOTIDE SEQUENCE [LARGE SCALE GENOMIC DNA]</scope>
    <source>
        <strain evidence="9 10">FBCC735</strain>
    </source>
</reference>
<evidence type="ECO:0000256" key="5">
    <source>
        <dbReference type="ARBA" id="ARBA00022839"/>
    </source>
</evidence>
<dbReference type="GO" id="GO:0004527">
    <property type="term" value="F:exonuclease activity"/>
    <property type="evidence" value="ECO:0007669"/>
    <property type="project" value="UniProtKB-KW"/>
</dbReference>
<protein>
    <recommendedName>
        <fullName evidence="8">Exonuclease domain-containing protein</fullName>
    </recommendedName>
</protein>
<evidence type="ECO:0000256" key="3">
    <source>
        <dbReference type="ARBA" id="ARBA00022722"/>
    </source>
</evidence>
<evidence type="ECO:0000259" key="8">
    <source>
        <dbReference type="SMART" id="SM00479"/>
    </source>
</evidence>
<evidence type="ECO:0000256" key="1">
    <source>
        <dbReference type="ARBA" id="ARBA00004123"/>
    </source>
</evidence>
<dbReference type="Gene3D" id="3.30.420.10">
    <property type="entry name" value="Ribonuclease H-like superfamily/Ribonuclease H"/>
    <property type="match status" value="1"/>
</dbReference>
<dbReference type="InterPro" id="IPR012337">
    <property type="entry name" value="RNaseH-like_sf"/>
</dbReference>
<name>A0A1M2VNN4_TRAPU</name>
<evidence type="ECO:0000313" key="9">
    <source>
        <dbReference type="EMBL" id="OJT09197.1"/>
    </source>
</evidence>
<dbReference type="InterPro" id="IPR034922">
    <property type="entry name" value="REX1-like_exo"/>
</dbReference>
<dbReference type="GO" id="GO:0003676">
    <property type="term" value="F:nucleic acid binding"/>
    <property type="evidence" value="ECO:0007669"/>
    <property type="project" value="InterPro"/>
</dbReference>
<dbReference type="GO" id="GO:0005634">
    <property type="term" value="C:nucleus"/>
    <property type="evidence" value="ECO:0007669"/>
    <property type="project" value="UniProtKB-SubCell"/>
</dbReference>
<gene>
    <name evidence="9" type="ORF">TRAPUB_14351</name>
</gene>
<evidence type="ECO:0000256" key="6">
    <source>
        <dbReference type="ARBA" id="ARBA00023242"/>
    </source>
</evidence>
<keyword evidence="4" id="KW-0378">Hydrolase</keyword>
<dbReference type="PANTHER" id="PTHR12801">
    <property type="entry name" value="RNA EXONUCLEASE REXO1 / RECO3 FAMILY MEMBER-RELATED"/>
    <property type="match status" value="1"/>
</dbReference>
<comment type="subcellular location">
    <subcellularLocation>
        <location evidence="1">Nucleus</location>
    </subcellularLocation>
</comment>
<evidence type="ECO:0000256" key="7">
    <source>
        <dbReference type="SAM" id="MobiDB-lite"/>
    </source>
</evidence>
<dbReference type="InterPro" id="IPR036397">
    <property type="entry name" value="RNaseH_sf"/>
</dbReference>
<dbReference type="SMART" id="SM00479">
    <property type="entry name" value="EXOIII"/>
    <property type="match status" value="1"/>
</dbReference>
<organism evidence="9 10">
    <name type="scientific">Trametes pubescens</name>
    <name type="common">White-rot fungus</name>
    <dbReference type="NCBI Taxonomy" id="154538"/>
    <lineage>
        <taxon>Eukaryota</taxon>
        <taxon>Fungi</taxon>
        <taxon>Dikarya</taxon>
        <taxon>Basidiomycota</taxon>
        <taxon>Agaricomycotina</taxon>
        <taxon>Agaricomycetes</taxon>
        <taxon>Polyporales</taxon>
        <taxon>Polyporaceae</taxon>
        <taxon>Trametes</taxon>
    </lineage>
</organism>
<evidence type="ECO:0000256" key="4">
    <source>
        <dbReference type="ARBA" id="ARBA00022801"/>
    </source>
</evidence>
<dbReference type="FunFam" id="3.30.420.10:FF:000031">
    <property type="entry name" value="RNA exonuclease 1"/>
    <property type="match status" value="1"/>
</dbReference>
<comment type="caution">
    <text evidence="9">The sequence shown here is derived from an EMBL/GenBank/DDBJ whole genome shotgun (WGS) entry which is preliminary data.</text>
</comment>